<keyword evidence="11" id="KW-0472">Membrane</keyword>
<evidence type="ECO:0000256" key="8">
    <source>
        <dbReference type="ARBA" id="ARBA00023012"/>
    </source>
</evidence>
<evidence type="ECO:0000256" key="1">
    <source>
        <dbReference type="ARBA" id="ARBA00000085"/>
    </source>
</evidence>
<organism evidence="14 15">
    <name type="scientific">Streptomyces luteolifulvus</name>
    <dbReference type="NCBI Taxonomy" id="2615112"/>
    <lineage>
        <taxon>Bacteria</taxon>
        <taxon>Bacillati</taxon>
        <taxon>Actinomycetota</taxon>
        <taxon>Actinomycetes</taxon>
        <taxon>Kitasatosporales</taxon>
        <taxon>Streptomycetaceae</taxon>
        <taxon>Streptomyces</taxon>
    </lineage>
</organism>
<reference evidence="14 15" key="1">
    <citation type="submission" date="2019-09" db="EMBL/GenBank/DDBJ databases">
        <title>Screening of Novel Bioactive Compounds from Soil-Associated.</title>
        <authorList>
            <person name="Zhao S."/>
        </authorList>
    </citation>
    <scope>NUCLEOTIDE SEQUENCE [LARGE SCALE GENOMIC DNA]</scope>
    <source>
        <strain evidence="14 15">HIT-DPA4</strain>
    </source>
</reference>
<dbReference type="SUPFAM" id="SSF55874">
    <property type="entry name" value="ATPase domain of HSP90 chaperone/DNA topoisomerase II/histidine kinase"/>
    <property type="match status" value="1"/>
</dbReference>
<dbReference type="InterPro" id="IPR011712">
    <property type="entry name" value="Sig_transdc_His_kin_sub3_dim/P"/>
</dbReference>
<evidence type="ECO:0000256" key="7">
    <source>
        <dbReference type="ARBA" id="ARBA00022840"/>
    </source>
</evidence>
<evidence type="ECO:0000256" key="6">
    <source>
        <dbReference type="ARBA" id="ARBA00022777"/>
    </source>
</evidence>
<feature type="transmembrane region" description="Helical" evidence="11">
    <location>
        <begin position="144"/>
        <end position="163"/>
    </location>
</feature>
<gene>
    <name evidence="14" type="ORF">F7R91_37430</name>
</gene>
<keyword evidence="5" id="KW-0547">Nucleotide-binding</keyword>
<evidence type="ECO:0000256" key="11">
    <source>
        <dbReference type="SAM" id="Phobius"/>
    </source>
</evidence>
<evidence type="ECO:0000256" key="10">
    <source>
        <dbReference type="SAM" id="MobiDB-lite"/>
    </source>
</evidence>
<feature type="domain" description="Signal transduction histidine kinase subgroup 3 dimerisation and phosphoacceptor" evidence="13">
    <location>
        <begin position="228"/>
        <end position="292"/>
    </location>
</feature>
<sequence>MAFGVRRMRGSVEQRGEPLLVREKLPARRSKHRPHRNQKRLTISRALVIDAVLAVAALAYGLLQALVFQPLWRMESSPGSGTSSGALFVAITVAEILAALSLLTRRRLPLVLAATSLADLWLGGSGITYPIALYTLVVRGRNRWAVAVALAGAGVPVLDFLLFTGERPPVLLFVQDAAVGYLVPMLLAPALAATTVRTHRALIRSLQHRAEQLQRERDLAARNARLEERARIARDIHDVVAHYVGLIVIQSGALEISEPKESPAHQSARLLGDLGRRAMGELRDLLDALRCEDGDGEGAASAGSQVVGAASWQRDVQALVNEVRRVGVLATCQVSGEPQKAGEAAQQAAYRVIQEGIANAVRHAPGAEIRVLVAVSAESMDVCIRNGRPPEPVTASTLGGGHGLIGIRERVSALGGTMRASATPQGGFTLVARIPADAAADSTAVGTPWGAREFAEPCPPGGFDDPGTAGGRRGTGTTGHPPRTRIG</sequence>
<proteinExistence type="predicted"/>
<dbReference type="GO" id="GO:0016020">
    <property type="term" value="C:membrane"/>
    <property type="evidence" value="ECO:0007669"/>
    <property type="project" value="InterPro"/>
</dbReference>
<dbReference type="GO" id="GO:0000155">
    <property type="term" value="F:phosphorelay sensor kinase activity"/>
    <property type="evidence" value="ECO:0007669"/>
    <property type="project" value="InterPro"/>
</dbReference>
<evidence type="ECO:0000256" key="3">
    <source>
        <dbReference type="ARBA" id="ARBA00022553"/>
    </source>
</evidence>
<feature type="transmembrane region" description="Helical" evidence="11">
    <location>
        <begin position="110"/>
        <end position="132"/>
    </location>
</feature>
<feature type="transmembrane region" description="Helical" evidence="11">
    <location>
        <begin position="43"/>
        <end position="63"/>
    </location>
</feature>
<dbReference type="GO" id="GO:0005524">
    <property type="term" value="F:ATP binding"/>
    <property type="evidence" value="ECO:0007669"/>
    <property type="project" value="UniProtKB-KW"/>
</dbReference>
<evidence type="ECO:0000259" key="12">
    <source>
        <dbReference type="Pfam" id="PF02518"/>
    </source>
</evidence>
<feature type="region of interest" description="Disordered" evidence="10">
    <location>
        <begin position="455"/>
        <end position="487"/>
    </location>
</feature>
<dbReference type="InterPro" id="IPR003594">
    <property type="entry name" value="HATPase_dom"/>
</dbReference>
<keyword evidence="7" id="KW-0067">ATP-binding</keyword>
<evidence type="ECO:0000256" key="5">
    <source>
        <dbReference type="ARBA" id="ARBA00022741"/>
    </source>
</evidence>
<dbReference type="GO" id="GO:0046983">
    <property type="term" value="F:protein dimerization activity"/>
    <property type="evidence" value="ECO:0007669"/>
    <property type="project" value="InterPro"/>
</dbReference>
<keyword evidence="6" id="KW-0418">Kinase</keyword>
<dbReference type="EMBL" id="VZRB01000047">
    <property type="protein sequence ID" value="KAB1140039.1"/>
    <property type="molecule type" value="Genomic_DNA"/>
</dbReference>
<comment type="caution">
    <text evidence="14">The sequence shown here is derived from an EMBL/GenBank/DDBJ whole genome shotgun (WGS) entry which is preliminary data.</text>
</comment>
<feature type="transmembrane region" description="Helical" evidence="11">
    <location>
        <begin position="83"/>
        <end position="103"/>
    </location>
</feature>
<dbReference type="InterPro" id="IPR050482">
    <property type="entry name" value="Sensor_HK_TwoCompSys"/>
</dbReference>
<feature type="domain" description="Histidine kinase/HSP90-like ATPase" evidence="12">
    <location>
        <begin position="346"/>
        <end position="437"/>
    </location>
</feature>
<name>A0A6H9UP26_9ACTN</name>
<dbReference type="Pfam" id="PF02518">
    <property type="entry name" value="HATPase_c"/>
    <property type="match status" value="1"/>
</dbReference>
<evidence type="ECO:0000256" key="9">
    <source>
        <dbReference type="SAM" id="Coils"/>
    </source>
</evidence>
<dbReference type="AlphaFoldDB" id="A0A6H9UP26"/>
<dbReference type="Gene3D" id="1.20.5.1930">
    <property type="match status" value="1"/>
</dbReference>
<dbReference type="EC" id="2.7.13.3" evidence="2"/>
<keyword evidence="11" id="KW-1133">Transmembrane helix</keyword>
<dbReference type="PANTHER" id="PTHR24421:SF10">
    <property type="entry name" value="NITRATE_NITRITE SENSOR PROTEIN NARQ"/>
    <property type="match status" value="1"/>
</dbReference>
<dbReference type="Pfam" id="PF07730">
    <property type="entry name" value="HisKA_3"/>
    <property type="match status" value="1"/>
</dbReference>
<dbReference type="InterPro" id="IPR036890">
    <property type="entry name" value="HATPase_C_sf"/>
</dbReference>
<evidence type="ECO:0000259" key="13">
    <source>
        <dbReference type="Pfam" id="PF07730"/>
    </source>
</evidence>
<keyword evidence="8" id="KW-0902">Two-component regulatory system</keyword>
<protein>
    <recommendedName>
        <fullName evidence="2">histidine kinase</fullName>
        <ecNumber evidence="2">2.7.13.3</ecNumber>
    </recommendedName>
</protein>
<evidence type="ECO:0000256" key="4">
    <source>
        <dbReference type="ARBA" id="ARBA00022679"/>
    </source>
</evidence>
<feature type="coiled-coil region" evidence="9">
    <location>
        <begin position="196"/>
        <end position="230"/>
    </location>
</feature>
<keyword evidence="4" id="KW-0808">Transferase</keyword>
<dbReference type="PANTHER" id="PTHR24421">
    <property type="entry name" value="NITRATE/NITRITE SENSOR PROTEIN NARX-RELATED"/>
    <property type="match status" value="1"/>
</dbReference>
<evidence type="ECO:0000313" key="14">
    <source>
        <dbReference type="EMBL" id="KAB1140039.1"/>
    </source>
</evidence>
<feature type="compositionally biased region" description="Gly residues" evidence="10">
    <location>
        <begin position="468"/>
        <end position="477"/>
    </location>
</feature>
<dbReference type="Gene3D" id="3.30.565.10">
    <property type="entry name" value="Histidine kinase-like ATPase, C-terminal domain"/>
    <property type="match status" value="1"/>
</dbReference>
<comment type="catalytic activity">
    <reaction evidence="1">
        <text>ATP + protein L-histidine = ADP + protein N-phospho-L-histidine.</text>
        <dbReference type="EC" id="2.7.13.3"/>
    </reaction>
</comment>
<dbReference type="Proteomes" id="UP000442707">
    <property type="component" value="Unassembled WGS sequence"/>
</dbReference>
<keyword evidence="9" id="KW-0175">Coiled coil</keyword>
<feature type="transmembrane region" description="Helical" evidence="11">
    <location>
        <begin position="170"/>
        <end position="192"/>
    </location>
</feature>
<keyword evidence="15" id="KW-1185">Reference proteome</keyword>
<accession>A0A6H9UP26</accession>
<evidence type="ECO:0000313" key="15">
    <source>
        <dbReference type="Proteomes" id="UP000442707"/>
    </source>
</evidence>
<keyword evidence="3" id="KW-0597">Phosphoprotein</keyword>
<evidence type="ECO:0000256" key="2">
    <source>
        <dbReference type="ARBA" id="ARBA00012438"/>
    </source>
</evidence>
<keyword evidence="11" id="KW-0812">Transmembrane</keyword>
<dbReference type="CDD" id="cd16917">
    <property type="entry name" value="HATPase_UhpB-NarQ-NarX-like"/>
    <property type="match status" value="1"/>
</dbReference>